<dbReference type="InterPro" id="IPR006059">
    <property type="entry name" value="SBP"/>
</dbReference>
<evidence type="ECO:0000313" key="5">
    <source>
        <dbReference type="Proteomes" id="UP001623660"/>
    </source>
</evidence>
<keyword evidence="3" id="KW-0732">Signal</keyword>
<evidence type="ECO:0000256" key="2">
    <source>
        <dbReference type="ARBA" id="ARBA00022448"/>
    </source>
</evidence>
<name>A0ABW8SH69_9CLOT</name>
<dbReference type="EMBL" id="JBJHZX010000003">
    <property type="protein sequence ID" value="MFL0194529.1"/>
    <property type="molecule type" value="Genomic_DNA"/>
</dbReference>
<keyword evidence="2" id="KW-0813">Transport</keyword>
<proteinExistence type="inferred from homology"/>
<accession>A0ABW8SH69</accession>
<comment type="similarity">
    <text evidence="1">Belongs to the bacterial solute-binding protein 1 family.</text>
</comment>
<evidence type="ECO:0000256" key="1">
    <source>
        <dbReference type="ARBA" id="ARBA00008520"/>
    </source>
</evidence>
<dbReference type="SUPFAM" id="SSF53850">
    <property type="entry name" value="Periplasmic binding protein-like II"/>
    <property type="match status" value="1"/>
</dbReference>
<dbReference type="PANTHER" id="PTHR30061">
    <property type="entry name" value="MALTOSE-BINDING PERIPLASMIC PROTEIN"/>
    <property type="match status" value="1"/>
</dbReference>
<sequence>MFYKNKNIMILLVIVFIFNLCACGKKEEVLKNEQINIYIGVKDKESLSIIKFLTDEYKKANPKVQLNINNAIGGKVEEDIAENSDVDVVFTSRNDMLKLVRKSLLSDMSSLYEKNNLSDRYYTVVKAYGRFNDRYYGIPVIPYTVEILCNKEAFNRLNLKVPSTISEVESTLKAFNSLSERVPVVLNEGMDINNTIFSIILNNVIPMRKLESIYDSSSSEYKKLSQVQKGFDTLENLVKSGYINKDTFEIGNESTIEKFNRNGIPMIIASSYYVNRFDNPSIECLQSYSLDGKHELKVPIMSDTIISIPMNNKNGDKIDDFIEFIFSDNTQKKLSKKGFVTGNKNANTFKEGIKKTVIAHLQNGTEDSIAFIYNIPENLVNNISSKIENILSGKYTDNEWNEVVDESY</sequence>
<evidence type="ECO:0000313" key="4">
    <source>
        <dbReference type="EMBL" id="MFL0194529.1"/>
    </source>
</evidence>
<comment type="caution">
    <text evidence="4">The sequence shown here is derived from an EMBL/GenBank/DDBJ whole genome shotgun (WGS) entry which is preliminary data.</text>
</comment>
<dbReference type="RefSeq" id="WP_406790654.1">
    <property type="nucleotide sequence ID" value="NZ_JBJHZX010000003.1"/>
</dbReference>
<dbReference type="Gene3D" id="3.40.190.10">
    <property type="entry name" value="Periplasmic binding protein-like II"/>
    <property type="match status" value="1"/>
</dbReference>
<reference evidence="4 5" key="1">
    <citation type="submission" date="2024-11" db="EMBL/GenBank/DDBJ databases">
        <authorList>
            <person name="Heng Y.C."/>
            <person name="Lim A.C.H."/>
            <person name="Lee J.K.Y."/>
            <person name="Kittelmann S."/>
        </authorList>
    </citation>
    <scope>NUCLEOTIDE SEQUENCE [LARGE SCALE GENOMIC DNA]</scope>
    <source>
        <strain evidence="4 5">WILCCON 0269</strain>
    </source>
</reference>
<gene>
    <name evidence="4" type="ORF">ACJDU8_02915</name>
</gene>
<evidence type="ECO:0000256" key="3">
    <source>
        <dbReference type="ARBA" id="ARBA00022729"/>
    </source>
</evidence>
<dbReference type="Pfam" id="PF13416">
    <property type="entry name" value="SBP_bac_8"/>
    <property type="match status" value="1"/>
</dbReference>
<protein>
    <submittedName>
        <fullName evidence="4">ABC transporter substrate-binding protein</fullName>
    </submittedName>
</protein>
<organism evidence="4 5">
    <name type="scientific">Candidatus Clostridium eludens</name>
    <dbReference type="NCBI Taxonomy" id="3381663"/>
    <lineage>
        <taxon>Bacteria</taxon>
        <taxon>Bacillati</taxon>
        <taxon>Bacillota</taxon>
        <taxon>Clostridia</taxon>
        <taxon>Eubacteriales</taxon>
        <taxon>Clostridiaceae</taxon>
        <taxon>Clostridium</taxon>
    </lineage>
</organism>
<dbReference type="PANTHER" id="PTHR30061:SF50">
    <property type="entry name" value="MALTOSE_MALTODEXTRIN-BINDING PERIPLASMIC PROTEIN"/>
    <property type="match status" value="1"/>
</dbReference>
<dbReference type="Proteomes" id="UP001623660">
    <property type="component" value="Unassembled WGS sequence"/>
</dbReference>
<keyword evidence="5" id="KW-1185">Reference proteome</keyword>